<keyword evidence="2" id="KW-0479">Metal-binding</keyword>
<keyword evidence="4" id="KW-0833">Ubl conjugation pathway</keyword>
<evidence type="ECO:0000313" key="11">
    <source>
        <dbReference type="Proteomes" id="UP000290572"/>
    </source>
</evidence>
<feature type="compositionally biased region" description="Basic and acidic residues" evidence="7">
    <location>
        <begin position="1282"/>
        <end position="1297"/>
    </location>
</feature>
<dbReference type="GO" id="GO:0016567">
    <property type="term" value="P:protein ubiquitination"/>
    <property type="evidence" value="ECO:0007669"/>
    <property type="project" value="UniProtKB-UniPathway"/>
</dbReference>
<dbReference type="CDD" id="cd20365">
    <property type="entry name" value="BRcat_RBR_FBXO43"/>
    <property type="match status" value="1"/>
</dbReference>
<feature type="domain" description="ZBR-type" evidence="9">
    <location>
        <begin position="506"/>
        <end position="554"/>
    </location>
</feature>
<dbReference type="PROSITE" id="PS50132">
    <property type="entry name" value="RGS"/>
    <property type="match status" value="2"/>
</dbReference>
<evidence type="ECO:0000259" key="9">
    <source>
        <dbReference type="PROSITE" id="PS51872"/>
    </source>
</evidence>
<evidence type="ECO:0000256" key="1">
    <source>
        <dbReference type="ARBA" id="ARBA00004906"/>
    </source>
</evidence>
<proteinExistence type="predicted"/>
<dbReference type="FunFam" id="2.20.25.20:FF:000006">
    <property type="entry name" value="F-box only protein 5"/>
    <property type="match status" value="1"/>
</dbReference>
<dbReference type="InterPro" id="IPR016137">
    <property type="entry name" value="RGS"/>
</dbReference>
<dbReference type="Gene3D" id="1.20.1280.50">
    <property type="match status" value="1"/>
</dbReference>
<dbReference type="InterPro" id="IPR044926">
    <property type="entry name" value="RGS_subdomain_2"/>
</dbReference>
<accession>A0A498L9M5</accession>
<protein>
    <submittedName>
        <fullName evidence="10">F-box only 43</fullName>
    </submittedName>
</protein>
<dbReference type="InterPro" id="IPR036047">
    <property type="entry name" value="F-box-like_dom_sf"/>
</dbReference>
<evidence type="ECO:0000256" key="5">
    <source>
        <dbReference type="ARBA" id="ARBA00022833"/>
    </source>
</evidence>
<organism evidence="10 11">
    <name type="scientific">Labeo rohita</name>
    <name type="common">Indian major carp</name>
    <name type="synonym">Cyprinus rohita</name>
    <dbReference type="NCBI Taxonomy" id="84645"/>
    <lineage>
        <taxon>Eukaryota</taxon>
        <taxon>Metazoa</taxon>
        <taxon>Chordata</taxon>
        <taxon>Craniata</taxon>
        <taxon>Vertebrata</taxon>
        <taxon>Euteleostomi</taxon>
        <taxon>Actinopterygii</taxon>
        <taxon>Neopterygii</taxon>
        <taxon>Teleostei</taxon>
        <taxon>Ostariophysi</taxon>
        <taxon>Cypriniformes</taxon>
        <taxon>Cyprinidae</taxon>
        <taxon>Labeoninae</taxon>
        <taxon>Labeonini</taxon>
        <taxon>Labeo</taxon>
    </lineage>
</organism>
<dbReference type="UniPathway" id="UPA00143"/>
<keyword evidence="5" id="KW-0862">Zinc</keyword>
<feature type="region of interest" description="Disordered" evidence="7">
    <location>
        <begin position="257"/>
        <end position="298"/>
    </location>
</feature>
<dbReference type="Gene3D" id="2.20.25.20">
    <property type="match status" value="1"/>
</dbReference>
<feature type="domain" description="RGS" evidence="8">
    <location>
        <begin position="1037"/>
        <end position="1098"/>
    </location>
</feature>
<keyword evidence="11" id="KW-1185">Reference proteome</keyword>
<dbReference type="InterPro" id="IPR036305">
    <property type="entry name" value="RGS_sf"/>
</dbReference>
<gene>
    <name evidence="10" type="ORF">ROHU_012807</name>
</gene>
<evidence type="ECO:0000256" key="6">
    <source>
        <dbReference type="PROSITE-ProRule" id="PRU01220"/>
    </source>
</evidence>
<feature type="compositionally biased region" description="Polar residues" evidence="7">
    <location>
        <begin position="1"/>
        <end position="21"/>
    </location>
</feature>
<sequence length="1329" mass="150338">MMEGAQVQSVKHQTCGSCRSSGRTDRLYTPRKDRRPNGTKESREPGSSVPLHRKDHSWSKDSINEPKREDAVSLAWCETPKLIKKDASLRRRLLVSRSSSDATPGEISRVHHKSFDSPDVSPTGPLSYSTLKADDFFSCRKRRLLFSQAITSTLETGRSGVHMSPTLFQNPAAEPDLDESIIAGLPSSPQTDDFTPLSGDAFRSPLRTEKRVLDASSLTPASEDSGFSSLGLDKSHDSSVDHDGSFQELVLTSSCGKDKRRSRLERQRRLSTLREGGSQSEDGPRDQWTACGEPRASKDDVFLDGTPLSAATLKMQDLSLTPALQVVHAISRRSTRAPQQQTSLEDLLCLSEEDGPVRTSLPLSGLIGRKMGLDRVDVISELRMRSLRHVLAVILSLLSAADLYRFGQVSEDWNDVISEDKRAAHRRKSHIRELKIALEGDRPAHVPDADTRSALACRSALGSVQAQARTAHTHPPCTPTQTNDRHCSSKRMQFLQVAKTLFSDEYLKPCPRCQHPARCHALRVEGQCSWSDCGFRFCTACSCAFHGSKDCAHLSAKRRSKRDVLPGSAQSKRNEQSLSSDHTFTEFLNDFLLLPVFAVAVRYDGISAGFELLDHTAVHLSRQIRTALHEIRSRTLSDPSWIPAEPVRDNSYAVTFVTPVQRLDRDQTIQWLKRDRLPFFLQSDCYFEFRLAKCLCQLGGPVSVGASSCQALRCDECRLCSFSEKTNSRFISPNTDRSEPADRSAANGQAGGLTARRSCDAGARRTFLDFKKSLVGGPGENILRLWMDIERLKTLSAKTKSRYLGWMKDQYVMSSSAAALSEQLLFRLGLNSTTCWNEKRLQDVQPRLSEILLLYWLRTAVRFRLYWRFYRLNPDLVSFSLNAVYFCSELLQYHQLFSQSRFDPYRAQRTAQLLYASYLSSGAQMSIGLNEEDRRAVLLRLSPPFEDLFDRAEEHALSVLLEPWTLLSERLRDAPHTVSQWQEVRYAEAELFQTLQTLYKRTQSRRQQERRTAASPAEGGRAPDLWSKVPREFRGVRLDSLLRNRVELQHFLSFLEENSASLELQCWLDVEQLKKSDEALLEERNTSIKDKYLSSNFLFGPGSPATAEQQMKMCGGWQRLQHECVSLSVLTELQSLLHNRLETRWLPLFLSSSQFITRQQQKASGGLMSSSQESVALRRALSNPVTCLQFQKFLSVRDDLLENDLLFWLEVQRYKRKVSIIISCFISSSVPPALQIHVPPDAAQRVVSQQRALGPYVFRETQHWPDFMALRSAVGEDELQRVLDRERRSRTTEEQDHSSSTQEEDEAHSTADEEQNCRTDGTRAATYKN</sequence>
<dbReference type="GO" id="GO:0005737">
    <property type="term" value="C:cytoplasm"/>
    <property type="evidence" value="ECO:0007669"/>
    <property type="project" value="TreeGrafter"/>
</dbReference>
<evidence type="ECO:0000256" key="3">
    <source>
        <dbReference type="ARBA" id="ARBA00022771"/>
    </source>
</evidence>
<dbReference type="GO" id="GO:0001965">
    <property type="term" value="F:G-protein alpha-subunit binding"/>
    <property type="evidence" value="ECO:0007669"/>
    <property type="project" value="InterPro"/>
</dbReference>
<dbReference type="InterPro" id="IPR042651">
    <property type="entry name" value="Rgs22"/>
</dbReference>
<dbReference type="GO" id="GO:0008270">
    <property type="term" value="F:zinc ion binding"/>
    <property type="evidence" value="ECO:0007669"/>
    <property type="project" value="UniProtKB-KW"/>
</dbReference>
<evidence type="ECO:0000256" key="4">
    <source>
        <dbReference type="ARBA" id="ARBA00022786"/>
    </source>
</evidence>
<evidence type="ECO:0000256" key="7">
    <source>
        <dbReference type="SAM" id="MobiDB-lite"/>
    </source>
</evidence>
<dbReference type="SUPFAM" id="SSF48097">
    <property type="entry name" value="Regulator of G-protein signaling, RGS"/>
    <property type="match status" value="3"/>
</dbReference>
<comment type="caution">
    <text evidence="10">The sequence shown here is derived from an EMBL/GenBank/DDBJ whole genome shotgun (WGS) entry which is preliminary data.</text>
</comment>
<reference evidence="10 11" key="1">
    <citation type="submission" date="2018-03" db="EMBL/GenBank/DDBJ databases">
        <title>Draft genome sequence of Rohu Carp (Labeo rohita).</title>
        <authorList>
            <person name="Das P."/>
            <person name="Kushwaha B."/>
            <person name="Joshi C.G."/>
            <person name="Kumar D."/>
            <person name="Nagpure N.S."/>
            <person name="Sahoo L."/>
            <person name="Das S.P."/>
            <person name="Bit A."/>
            <person name="Patnaik S."/>
            <person name="Meher P.K."/>
            <person name="Jayasankar P."/>
            <person name="Koringa P.G."/>
            <person name="Patel N.V."/>
            <person name="Hinsu A.T."/>
            <person name="Kumar R."/>
            <person name="Pandey M."/>
            <person name="Agarwal S."/>
            <person name="Srivastava S."/>
            <person name="Singh M."/>
            <person name="Iquebal M.A."/>
            <person name="Jaiswal S."/>
            <person name="Angadi U.B."/>
            <person name="Kumar N."/>
            <person name="Raza M."/>
            <person name="Shah T.M."/>
            <person name="Rai A."/>
            <person name="Jena J.K."/>
        </authorList>
    </citation>
    <scope>NUCLEOTIDE SEQUENCE [LARGE SCALE GENOMIC DNA]</scope>
    <source>
        <strain evidence="10">DASCIFA01</strain>
        <tissue evidence="10">Testis</tissue>
    </source>
</reference>
<dbReference type="Gene3D" id="1.10.167.10">
    <property type="entry name" value="Regulator of G-protein Signalling 4, domain 2"/>
    <property type="match status" value="3"/>
</dbReference>
<dbReference type="InterPro" id="IPR044064">
    <property type="entry name" value="ZF_ZBR"/>
</dbReference>
<keyword evidence="3 6" id="KW-0863">Zinc-finger</keyword>
<evidence type="ECO:0000259" key="8">
    <source>
        <dbReference type="PROSITE" id="PS50132"/>
    </source>
</evidence>
<feature type="region of interest" description="Disordered" evidence="7">
    <location>
        <begin position="97"/>
        <end position="124"/>
    </location>
</feature>
<comment type="pathway">
    <text evidence="1">Protein modification; protein ubiquitination.</text>
</comment>
<feature type="region of interest" description="Disordered" evidence="7">
    <location>
        <begin position="1"/>
        <end position="64"/>
    </location>
</feature>
<dbReference type="SUPFAM" id="SSF81383">
    <property type="entry name" value="F-box domain"/>
    <property type="match status" value="1"/>
</dbReference>
<dbReference type="GO" id="GO:0005634">
    <property type="term" value="C:nucleus"/>
    <property type="evidence" value="ECO:0007669"/>
    <property type="project" value="TreeGrafter"/>
</dbReference>
<dbReference type="PROSITE" id="PS51872">
    <property type="entry name" value="ZF_ZBR"/>
    <property type="match status" value="1"/>
</dbReference>
<dbReference type="STRING" id="84645.A0A498L9M5"/>
<evidence type="ECO:0000256" key="2">
    <source>
        <dbReference type="ARBA" id="ARBA00022723"/>
    </source>
</evidence>
<feature type="compositionally biased region" description="Basic and acidic residues" evidence="7">
    <location>
        <begin position="1307"/>
        <end position="1321"/>
    </location>
</feature>
<dbReference type="Proteomes" id="UP000290572">
    <property type="component" value="Unassembled WGS sequence"/>
</dbReference>
<feature type="region of interest" description="Disordered" evidence="7">
    <location>
        <begin position="1282"/>
        <end position="1329"/>
    </location>
</feature>
<dbReference type="EMBL" id="QBIY01013421">
    <property type="protein sequence ID" value="RXN05070.1"/>
    <property type="molecule type" value="Genomic_DNA"/>
</dbReference>
<dbReference type="GO" id="GO:0009966">
    <property type="term" value="P:regulation of signal transduction"/>
    <property type="evidence" value="ECO:0007669"/>
    <property type="project" value="InterPro"/>
</dbReference>
<evidence type="ECO:0000313" key="10">
    <source>
        <dbReference type="EMBL" id="RXN05070.1"/>
    </source>
</evidence>
<feature type="compositionally biased region" description="Basic and acidic residues" evidence="7">
    <location>
        <begin position="22"/>
        <end position="44"/>
    </location>
</feature>
<dbReference type="SMART" id="SM00315">
    <property type="entry name" value="RGS"/>
    <property type="match status" value="2"/>
</dbReference>
<dbReference type="PANTHER" id="PTHR46583:SF1">
    <property type="entry name" value="REGULATOR OF G-PROTEIN SIGNALING 22"/>
    <property type="match status" value="1"/>
</dbReference>
<dbReference type="Pfam" id="PF00615">
    <property type="entry name" value="RGS"/>
    <property type="match status" value="1"/>
</dbReference>
<feature type="region of interest" description="Disordered" evidence="7">
    <location>
        <begin position="1002"/>
        <end position="1023"/>
    </location>
</feature>
<dbReference type="PANTHER" id="PTHR46583">
    <property type="entry name" value="REGULATOR OF G-PROTEIN SIGNALING 22"/>
    <property type="match status" value="1"/>
</dbReference>
<name>A0A498L9M5_LABRO</name>
<feature type="domain" description="RGS" evidence="8">
    <location>
        <begin position="1176"/>
        <end position="1216"/>
    </location>
</feature>
<feature type="region of interest" description="Disordered" evidence="7">
    <location>
        <begin position="731"/>
        <end position="753"/>
    </location>
</feature>
<feature type="region of interest" description="Disordered" evidence="7">
    <location>
        <begin position="181"/>
        <end position="202"/>
    </location>
</feature>